<keyword evidence="2" id="KW-0964">Secreted</keyword>
<dbReference type="EMBL" id="JBBWWR010000006">
    <property type="protein sequence ID" value="KAK8965320.1"/>
    <property type="molecule type" value="Genomic_DNA"/>
</dbReference>
<dbReference type="InterPro" id="IPR002902">
    <property type="entry name" value="GNK2"/>
</dbReference>
<dbReference type="InterPro" id="IPR038408">
    <property type="entry name" value="GNK2_sf"/>
</dbReference>
<dbReference type="Proteomes" id="UP001412067">
    <property type="component" value="Unassembled WGS sequence"/>
</dbReference>
<reference evidence="7 8" key="1">
    <citation type="journal article" date="2022" name="Nat. Plants">
        <title>Genomes of leafy and leafless Platanthera orchids illuminate the evolution of mycoheterotrophy.</title>
        <authorList>
            <person name="Li M.H."/>
            <person name="Liu K.W."/>
            <person name="Li Z."/>
            <person name="Lu H.C."/>
            <person name="Ye Q.L."/>
            <person name="Zhang D."/>
            <person name="Wang J.Y."/>
            <person name="Li Y.F."/>
            <person name="Zhong Z.M."/>
            <person name="Liu X."/>
            <person name="Yu X."/>
            <person name="Liu D.K."/>
            <person name="Tu X.D."/>
            <person name="Liu B."/>
            <person name="Hao Y."/>
            <person name="Liao X.Y."/>
            <person name="Jiang Y.T."/>
            <person name="Sun W.H."/>
            <person name="Chen J."/>
            <person name="Chen Y.Q."/>
            <person name="Ai Y."/>
            <person name="Zhai J.W."/>
            <person name="Wu S.S."/>
            <person name="Zhou Z."/>
            <person name="Hsiao Y.Y."/>
            <person name="Wu W.L."/>
            <person name="Chen Y.Y."/>
            <person name="Lin Y.F."/>
            <person name="Hsu J.L."/>
            <person name="Li C.Y."/>
            <person name="Wang Z.W."/>
            <person name="Zhao X."/>
            <person name="Zhong W.Y."/>
            <person name="Ma X.K."/>
            <person name="Ma L."/>
            <person name="Huang J."/>
            <person name="Chen G.Z."/>
            <person name="Huang M.Z."/>
            <person name="Huang L."/>
            <person name="Peng D.H."/>
            <person name="Luo Y.B."/>
            <person name="Zou S.Q."/>
            <person name="Chen S.P."/>
            <person name="Lan S."/>
            <person name="Tsai W.C."/>
            <person name="Van de Peer Y."/>
            <person name="Liu Z.J."/>
        </authorList>
    </citation>
    <scope>NUCLEOTIDE SEQUENCE [LARGE SCALE GENOMIC DNA]</scope>
    <source>
        <strain evidence="7">Lor288</strain>
    </source>
</reference>
<organism evidence="7 8">
    <name type="scientific">Platanthera guangdongensis</name>
    <dbReference type="NCBI Taxonomy" id="2320717"/>
    <lineage>
        <taxon>Eukaryota</taxon>
        <taxon>Viridiplantae</taxon>
        <taxon>Streptophyta</taxon>
        <taxon>Embryophyta</taxon>
        <taxon>Tracheophyta</taxon>
        <taxon>Spermatophyta</taxon>
        <taxon>Magnoliopsida</taxon>
        <taxon>Liliopsida</taxon>
        <taxon>Asparagales</taxon>
        <taxon>Orchidaceae</taxon>
        <taxon>Orchidoideae</taxon>
        <taxon>Orchideae</taxon>
        <taxon>Orchidinae</taxon>
        <taxon>Platanthera</taxon>
    </lineage>
</organism>
<evidence type="ECO:0000256" key="4">
    <source>
        <dbReference type="ARBA" id="ARBA00022737"/>
    </source>
</evidence>
<dbReference type="PROSITE" id="PS51473">
    <property type="entry name" value="GNK2"/>
    <property type="match status" value="1"/>
</dbReference>
<gene>
    <name evidence="7" type="ORF">KSP40_PGU012266</name>
</gene>
<dbReference type="PANTHER" id="PTHR32411:SF43">
    <property type="entry name" value="CYSTEINE-RICH REPEAT SECRETORY PROTEIN 38"/>
    <property type="match status" value="1"/>
</dbReference>
<comment type="similarity">
    <text evidence="5">Belongs to the cysteine-rich repeat secretory protein family.</text>
</comment>
<proteinExistence type="inferred from homology"/>
<dbReference type="PANTHER" id="PTHR32411">
    <property type="entry name" value="CYSTEINE-RICH REPEAT SECRETORY PROTEIN 38-RELATED"/>
    <property type="match status" value="1"/>
</dbReference>
<protein>
    <recommendedName>
        <fullName evidence="6">Gnk2-homologous domain-containing protein</fullName>
    </recommendedName>
</protein>
<dbReference type="Gene3D" id="3.30.430.20">
    <property type="entry name" value="Gnk2 domain, C-X8-C-X2-C motif"/>
    <property type="match status" value="1"/>
</dbReference>
<dbReference type="Pfam" id="PF01657">
    <property type="entry name" value="Stress-antifung"/>
    <property type="match status" value="1"/>
</dbReference>
<dbReference type="CDD" id="cd23509">
    <property type="entry name" value="Gnk2-like"/>
    <property type="match status" value="1"/>
</dbReference>
<comment type="subcellular location">
    <subcellularLocation>
        <location evidence="1">Secreted</location>
    </subcellularLocation>
</comment>
<evidence type="ECO:0000256" key="1">
    <source>
        <dbReference type="ARBA" id="ARBA00004613"/>
    </source>
</evidence>
<evidence type="ECO:0000256" key="3">
    <source>
        <dbReference type="ARBA" id="ARBA00022729"/>
    </source>
</evidence>
<keyword evidence="4" id="KW-0677">Repeat</keyword>
<evidence type="ECO:0000313" key="7">
    <source>
        <dbReference type="EMBL" id="KAK8965320.1"/>
    </source>
</evidence>
<name>A0ABR2MMG5_9ASPA</name>
<evidence type="ECO:0000256" key="5">
    <source>
        <dbReference type="ARBA" id="ARBA00038515"/>
    </source>
</evidence>
<comment type="caution">
    <text evidence="7">The sequence shown here is derived from an EMBL/GenBank/DDBJ whole genome shotgun (WGS) entry which is preliminary data.</text>
</comment>
<evidence type="ECO:0000259" key="6">
    <source>
        <dbReference type="PROSITE" id="PS51473"/>
    </source>
</evidence>
<keyword evidence="8" id="KW-1185">Reference proteome</keyword>
<sequence length="205" mass="21698">MPWTELVAATSPILLCSPSAVFNASSPAICSACFTGAAAAALNTSCTGNKSASVRNVYCVLRYANHAIASVLEYPSFSNLPLPENASNPELFGQQLGGMLSGILPVVSSSPVRIAGGVNRVDAGMNYTVYGLAWCMADLLQENCYQCLDHALMSYTGCCDYSLGGGAITIRCIVRYNILPFFNASLIQNALVISPKSTQFKTGMR</sequence>
<dbReference type="InterPro" id="IPR050581">
    <property type="entry name" value="CRR_secretory_protein"/>
</dbReference>
<evidence type="ECO:0000256" key="2">
    <source>
        <dbReference type="ARBA" id="ARBA00022525"/>
    </source>
</evidence>
<accession>A0ABR2MMG5</accession>
<evidence type="ECO:0000313" key="8">
    <source>
        <dbReference type="Proteomes" id="UP001412067"/>
    </source>
</evidence>
<feature type="domain" description="Gnk2-homologous" evidence="6">
    <location>
        <begin position="74"/>
        <end position="181"/>
    </location>
</feature>
<keyword evidence="3" id="KW-0732">Signal</keyword>